<proteinExistence type="predicted"/>
<keyword evidence="1" id="KW-0812">Transmembrane</keyword>
<sequence length="157" mass="18244">MPYSCARKLAILRIQLFLFRFFYDLWPPSALPRLSFFPLFCIPSPPFHASSPVFNQSVRRPDSGPRRLTRFPHTPLFEQPDQVFHPITSVPIIYFIIFIIFYFISCRSFLLSTLPLFRCLRPPTPPELCRFLFVYPCPLSLALPACLPALYTAQKKG</sequence>
<evidence type="ECO:0000313" key="3">
    <source>
        <dbReference type="Proteomes" id="UP001610446"/>
    </source>
</evidence>
<gene>
    <name evidence="2" type="ORF">BJY01DRAFT_64994</name>
</gene>
<comment type="caution">
    <text evidence="2">The sequence shown here is derived from an EMBL/GenBank/DDBJ whole genome shotgun (WGS) entry which is preliminary data.</text>
</comment>
<feature type="transmembrane region" description="Helical" evidence="1">
    <location>
        <begin position="92"/>
        <end position="111"/>
    </location>
</feature>
<dbReference type="EMBL" id="JBFXLU010000019">
    <property type="protein sequence ID" value="KAL2853459.1"/>
    <property type="molecule type" value="Genomic_DNA"/>
</dbReference>
<name>A0ABR4KMG7_9EURO</name>
<keyword evidence="3" id="KW-1185">Reference proteome</keyword>
<evidence type="ECO:0000313" key="2">
    <source>
        <dbReference type="EMBL" id="KAL2853459.1"/>
    </source>
</evidence>
<feature type="transmembrane region" description="Helical" evidence="1">
    <location>
        <begin position="131"/>
        <end position="151"/>
    </location>
</feature>
<keyword evidence="1" id="KW-1133">Transmembrane helix</keyword>
<protein>
    <submittedName>
        <fullName evidence="2">Uncharacterized protein</fullName>
    </submittedName>
</protein>
<keyword evidence="1" id="KW-0472">Membrane</keyword>
<reference evidence="2 3" key="1">
    <citation type="submission" date="2024-07" db="EMBL/GenBank/DDBJ databases">
        <title>Section-level genome sequencing and comparative genomics of Aspergillus sections Usti and Cavernicolus.</title>
        <authorList>
            <consortium name="Lawrence Berkeley National Laboratory"/>
            <person name="Nybo J.L."/>
            <person name="Vesth T.C."/>
            <person name="Theobald S."/>
            <person name="Frisvad J.C."/>
            <person name="Larsen T.O."/>
            <person name="Kjaerboelling I."/>
            <person name="Rothschild-Mancinelli K."/>
            <person name="Lyhne E.K."/>
            <person name="Kogle M.E."/>
            <person name="Barry K."/>
            <person name="Clum A."/>
            <person name="Na H."/>
            <person name="Ledsgaard L."/>
            <person name="Lin J."/>
            <person name="Lipzen A."/>
            <person name="Kuo A."/>
            <person name="Riley R."/>
            <person name="Mondo S."/>
            <person name="Labutti K."/>
            <person name="Haridas S."/>
            <person name="Pangalinan J."/>
            <person name="Salamov A.A."/>
            <person name="Simmons B.A."/>
            <person name="Magnuson J.K."/>
            <person name="Chen J."/>
            <person name="Drula E."/>
            <person name="Henrissat B."/>
            <person name="Wiebenga A."/>
            <person name="Lubbers R.J."/>
            <person name="Gomes A.C."/>
            <person name="Makela M.R."/>
            <person name="Stajich J."/>
            <person name="Grigoriev I.V."/>
            <person name="Mortensen U.H."/>
            <person name="De Vries R.P."/>
            <person name="Baker S.E."/>
            <person name="Andersen M.R."/>
        </authorList>
    </citation>
    <scope>NUCLEOTIDE SEQUENCE [LARGE SCALE GENOMIC DNA]</scope>
    <source>
        <strain evidence="2 3">CBS 123904</strain>
    </source>
</reference>
<accession>A0ABR4KMG7</accession>
<organism evidence="2 3">
    <name type="scientific">Aspergillus pseudoustus</name>
    <dbReference type="NCBI Taxonomy" id="1810923"/>
    <lineage>
        <taxon>Eukaryota</taxon>
        <taxon>Fungi</taxon>
        <taxon>Dikarya</taxon>
        <taxon>Ascomycota</taxon>
        <taxon>Pezizomycotina</taxon>
        <taxon>Eurotiomycetes</taxon>
        <taxon>Eurotiomycetidae</taxon>
        <taxon>Eurotiales</taxon>
        <taxon>Aspergillaceae</taxon>
        <taxon>Aspergillus</taxon>
        <taxon>Aspergillus subgen. Nidulantes</taxon>
    </lineage>
</organism>
<evidence type="ECO:0000256" key="1">
    <source>
        <dbReference type="SAM" id="Phobius"/>
    </source>
</evidence>
<dbReference type="Proteomes" id="UP001610446">
    <property type="component" value="Unassembled WGS sequence"/>
</dbReference>